<name>A0ABW2QNB2_9BURK</name>
<dbReference type="EMBL" id="JBHTCA010000016">
    <property type="protein sequence ID" value="MFC7410551.1"/>
    <property type="molecule type" value="Genomic_DNA"/>
</dbReference>
<dbReference type="InterPro" id="IPR037257">
    <property type="entry name" value="T2SS_E_N_sf"/>
</dbReference>
<dbReference type="Pfam" id="PF05157">
    <property type="entry name" value="MshEN"/>
    <property type="match status" value="1"/>
</dbReference>
<dbReference type="RefSeq" id="WP_382225791.1">
    <property type="nucleotide sequence ID" value="NZ_JBHTCA010000016.1"/>
</dbReference>
<dbReference type="PROSITE" id="PS00662">
    <property type="entry name" value="T2SP_E"/>
    <property type="match status" value="1"/>
</dbReference>
<feature type="domain" description="Bacterial type II secretion system protein E" evidence="4">
    <location>
        <begin position="607"/>
        <end position="621"/>
    </location>
</feature>
<dbReference type="Gene3D" id="3.30.300.160">
    <property type="entry name" value="Type II secretion system, protein E, N-terminal domain"/>
    <property type="match status" value="1"/>
</dbReference>
<comment type="caution">
    <text evidence="5">The sequence shown here is derived from an EMBL/GenBank/DDBJ whole genome shotgun (WGS) entry which is preliminary data.</text>
</comment>
<dbReference type="Gene3D" id="3.30.450.90">
    <property type="match status" value="1"/>
</dbReference>
<dbReference type="InterPro" id="IPR001482">
    <property type="entry name" value="T2SS/T4SS_dom"/>
</dbReference>
<evidence type="ECO:0000256" key="2">
    <source>
        <dbReference type="ARBA" id="ARBA00022741"/>
    </source>
</evidence>
<reference evidence="6" key="1">
    <citation type="journal article" date="2019" name="Int. J. Syst. Evol. Microbiol.">
        <title>The Global Catalogue of Microorganisms (GCM) 10K type strain sequencing project: providing services to taxonomists for standard genome sequencing and annotation.</title>
        <authorList>
            <consortium name="The Broad Institute Genomics Platform"/>
            <consortium name="The Broad Institute Genome Sequencing Center for Infectious Disease"/>
            <person name="Wu L."/>
            <person name="Ma J."/>
        </authorList>
    </citation>
    <scope>NUCLEOTIDE SEQUENCE [LARGE SCALE GENOMIC DNA]</scope>
    <source>
        <strain evidence="6">CGMCC 1.12371</strain>
    </source>
</reference>
<organism evidence="5 6">
    <name type="scientific">Hydrogenophaga atypica</name>
    <dbReference type="NCBI Taxonomy" id="249409"/>
    <lineage>
        <taxon>Bacteria</taxon>
        <taxon>Pseudomonadati</taxon>
        <taxon>Pseudomonadota</taxon>
        <taxon>Betaproteobacteria</taxon>
        <taxon>Burkholderiales</taxon>
        <taxon>Comamonadaceae</taxon>
        <taxon>Hydrogenophaga</taxon>
    </lineage>
</organism>
<evidence type="ECO:0000256" key="1">
    <source>
        <dbReference type="ARBA" id="ARBA00006611"/>
    </source>
</evidence>
<dbReference type="CDD" id="cd01129">
    <property type="entry name" value="PulE-GspE-like"/>
    <property type="match status" value="1"/>
</dbReference>
<dbReference type="Proteomes" id="UP001596501">
    <property type="component" value="Unassembled WGS sequence"/>
</dbReference>
<sequence length="813" mass="89532">MKSFEFPLPPSGLVTVDPANSKRWPCEVAGWGANSLQGRLLTLDVEQQLLKVQGQASKAPTAIRFNQFKSLRIDGGMTVVGGASRGARWDELLNFQPFAIRLIDGSRLAGDSAGVQDLPSGLWLFVKTADGLGLSRLFVPRAALESYEASDVATGGADPDSYAATDFSHTVSHGFADTTLDFHSGLANTVVETRGELLNALERQARIKPVPIGEALIGLGKITAAQLAVALKKQKDTKNVPLGQILVELGMVSTADLQTAFARKMGYPMVELKSFEYDVAALRMVPLSLALRLKVQPLMLNKGLLVVAMPDPLQYKVLEEIEFTTQLKVMPVLCSGDEIAAKISRTYREVGLAEHLHDSHPDTQSPPEPGDAQQHDVFQLASELVVDSRDTEEERQIEQSDNTLVRLINSMILEAYQQGASDIHIEPYPGRQKLKIRFRIDGKMRPYLELPASYRSALIARIKIMCDLDISEKRKAQDGKINFAKFGGLKLELRVATIPTTQGLEDVVMRILASSRTMALADVGLTQRNLALFTDAIERPYGMVLCVGPTGSGKTTTLHSALHHLNKPERKIWTAEDPVEITQHGLRQIQVNPKIGWSFATSLRALLRADPDVIMVGEIRDQETAEIAVEASLTGHLVMSTLHTNTAAETITRLIDLGLDPFSFSDSILAVMAQRLVRRLCPHCVQRRDMSDEELEQLTVDFQSSLAEGDDLRDSGRLHQLWRDTYGHEGKLLSTHAPGCDKCGRTGFRGRLGIHELLVVSPQLRHMIQVRSRSEDLLQQALIEGMRTLRQDGIEKVLLGQTSLAEVRANSNA</sequence>
<dbReference type="InterPro" id="IPR003593">
    <property type="entry name" value="AAA+_ATPase"/>
</dbReference>
<dbReference type="PANTHER" id="PTHR30258:SF1">
    <property type="entry name" value="PROTEIN TRANSPORT PROTEIN HOFB HOMOLOG"/>
    <property type="match status" value="1"/>
</dbReference>
<evidence type="ECO:0000313" key="6">
    <source>
        <dbReference type="Proteomes" id="UP001596501"/>
    </source>
</evidence>
<keyword evidence="6" id="KW-1185">Reference proteome</keyword>
<comment type="similarity">
    <text evidence="1">Belongs to the GSP E family.</text>
</comment>
<gene>
    <name evidence="5" type="ORF">ACFQPB_16940</name>
</gene>
<dbReference type="InterPro" id="IPR007831">
    <property type="entry name" value="T2SS_GspE_N"/>
</dbReference>
<dbReference type="Pfam" id="PF00437">
    <property type="entry name" value="T2SSE"/>
    <property type="match status" value="1"/>
</dbReference>
<keyword evidence="2" id="KW-0547">Nucleotide-binding</keyword>
<dbReference type="Gene3D" id="1.10.40.70">
    <property type="match status" value="1"/>
</dbReference>
<proteinExistence type="inferred from homology"/>
<dbReference type="PANTHER" id="PTHR30258">
    <property type="entry name" value="TYPE II SECRETION SYSTEM PROTEIN GSPE-RELATED"/>
    <property type="match status" value="1"/>
</dbReference>
<evidence type="ECO:0000313" key="5">
    <source>
        <dbReference type="EMBL" id="MFC7410551.1"/>
    </source>
</evidence>
<evidence type="ECO:0000259" key="4">
    <source>
        <dbReference type="PROSITE" id="PS00662"/>
    </source>
</evidence>
<accession>A0ABW2QNB2</accession>
<dbReference type="SUPFAM" id="SSF160246">
    <property type="entry name" value="EspE N-terminal domain-like"/>
    <property type="match status" value="1"/>
</dbReference>
<keyword evidence="3" id="KW-0067">ATP-binding</keyword>
<dbReference type="SUPFAM" id="SSF52540">
    <property type="entry name" value="P-loop containing nucleoside triphosphate hydrolases"/>
    <property type="match status" value="1"/>
</dbReference>
<protein>
    <submittedName>
        <fullName evidence="5">GspE/PulE family protein</fullName>
    </submittedName>
</protein>
<evidence type="ECO:0000256" key="3">
    <source>
        <dbReference type="ARBA" id="ARBA00022840"/>
    </source>
</evidence>
<dbReference type="InterPro" id="IPR027417">
    <property type="entry name" value="P-loop_NTPase"/>
</dbReference>
<dbReference type="Gene3D" id="3.40.50.300">
    <property type="entry name" value="P-loop containing nucleotide triphosphate hydrolases"/>
    <property type="match status" value="1"/>
</dbReference>
<dbReference type="SMART" id="SM00382">
    <property type="entry name" value="AAA"/>
    <property type="match status" value="1"/>
</dbReference>